<reference evidence="4" key="1">
    <citation type="journal article" date="2019" name="Int. J. Syst. Evol. Microbiol.">
        <title>The Global Catalogue of Microorganisms (GCM) 10K type strain sequencing project: providing services to taxonomists for standard genome sequencing and annotation.</title>
        <authorList>
            <consortium name="The Broad Institute Genomics Platform"/>
            <consortium name="The Broad Institute Genome Sequencing Center for Infectious Disease"/>
            <person name="Wu L."/>
            <person name="Ma J."/>
        </authorList>
    </citation>
    <scope>NUCLEOTIDE SEQUENCE [LARGE SCALE GENOMIC DNA]</scope>
    <source>
        <strain evidence="4">JCM 9687</strain>
    </source>
</reference>
<evidence type="ECO:0000313" key="3">
    <source>
        <dbReference type="EMBL" id="GAA3359458.1"/>
    </source>
</evidence>
<keyword evidence="4" id="KW-1185">Reference proteome</keyword>
<comment type="caution">
    <text evidence="3">The sequence shown here is derived from an EMBL/GenBank/DDBJ whole genome shotgun (WGS) entry which is preliminary data.</text>
</comment>
<protein>
    <submittedName>
        <fullName evidence="3">Ldh family oxidoreductase</fullName>
    </submittedName>
</protein>
<dbReference type="PANTHER" id="PTHR11091">
    <property type="entry name" value="OXIDOREDUCTASE-RELATED"/>
    <property type="match status" value="1"/>
</dbReference>
<dbReference type="PANTHER" id="PTHR11091:SF0">
    <property type="entry name" value="MALATE DEHYDROGENASE"/>
    <property type="match status" value="1"/>
</dbReference>
<accession>A0ABP6RTB6</accession>
<dbReference type="InterPro" id="IPR043144">
    <property type="entry name" value="Mal/L-sulf/L-lact_DH-like_ah"/>
</dbReference>
<dbReference type="InterPro" id="IPR003767">
    <property type="entry name" value="Malate/L-lactate_DH-like"/>
</dbReference>
<evidence type="ECO:0000256" key="1">
    <source>
        <dbReference type="ARBA" id="ARBA00006056"/>
    </source>
</evidence>
<name>A0ABP6RTB6_9PSEU</name>
<evidence type="ECO:0000313" key="4">
    <source>
        <dbReference type="Proteomes" id="UP001500483"/>
    </source>
</evidence>
<dbReference type="Proteomes" id="UP001500483">
    <property type="component" value="Unassembled WGS sequence"/>
</dbReference>
<dbReference type="EMBL" id="BAAAYK010000038">
    <property type="protein sequence ID" value="GAA3359458.1"/>
    <property type="molecule type" value="Genomic_DNA"/>
</dbReference>
<evidence type="ECO:0000256" key="2">
    <source>
        <dbReference type="ARBA" id="ARBA00023002"/>
    </source>
</evidence>
<dbReference type="Pfam" id="PF02615">
    <property type="entry name" value="Ldh_2"/>
    <property type="match status" value="1"/>
</dbReference>
<comment type="similarity">
    <text evidence="1">Belongs to the LDH2/MDH2 oxidoreductase family.</text>
</comment>
<dbReference type="Gene3D" id="1.10.1530.10">
    <property type="match status" value="1"/>
</dbReference>
<dbReference type="SUPFAM" id="SSF89733">
    <property type="entry name" value="L-sulfolactate dehydrogenase-like"/>
    <property type="match status" value="1"/>
</dbReference>
<keyword evidence="2" id="KW-0560">Oxidoreductase</keyword>
<sequence length="374" mass="38801">MTLLPEIAHSGERTTVSYARLHAFTARLFAEHGIPDHRAHLAAEALCHGDLCGFDSHGLFNLTRLYLPLLRSGRVDPTAEPTTRIDLGACAVLDARRALGLWAAAEAVDAAADRALEHGVGLVPVRGGTHFGCAGFHAARAAERGLVGIVASNCGSQRIARPPLGALAMLGTNPISVAAPALDGHPFVLDMSTTTVPTGKVRIAASDGERVPPGWLADDTGNPVTDPAAFDRGEAHLRWLGGEPATGAHKGFGLGLVVEVLSALLSGAGVGPAPAALDGDGGPHGRDDDIGYFVLVLAPDLLRPGGAFAADARSLFGTLLDCPAAAGEPVRYPGWHEAERAARRRRDGVPLRASVHRELVELGLDESDVDGGAR</sequence>
<dbReference type="InterPro" id="IPR036111">
    <property type="entry name" value="Mal/L-sulfo/L-lacto_DH-like_sf"/>
</dbReference>
<dbReference type="InterPro" id="IPR043143">
    <property type="entry name" value="Mal/L-sulf/L-lact_DH-like_NADP"/>
</dbReference>
<organism evidence="3 4">
    <name type="scientific">Saccharopolyspora gregorii</name>
    <dbReference type="NCBI Taxonomy" id="33914"/>
    <lineage>
        <taxon>Bacteria</taxon>
        <taxon>Bacillati</taxon>
        <taxon>Actinomycetota</taxon>
        <taxon>Actinomycetes</taxon>
        <taxon>Pseudonocardiales</taxon>
        <taxon>Pseudonocardiaceae</taxon>
        <taxon>Saccharopolyspora</taxon>
    </lineage>
</organism>
<dbReference type="RefSeq" id="WP_258341314.1">
    <property type="nucleotide sequence ID" value="NZ_BAAAYK010000038.1"/>
</dbReference>
<dbReference type="Gene3D" id="3.30.1370.60">
    <property type="entry name" value="Hypothetical oxidoreductase yiak, domain 2"/>
    <property type="match status" value="1"/>
</dbReference>
<proteinExistence type="inferred from homology"/>
<gene>
    <name evidence="3" type="ORF">GCM10020366_35550</name>
</gene>